<evidence type="ECO:0000313" key="2">
    <source>
        <dbReference type="Proteomes" id="UP000030645"/>
    </source>
</evidence>
<gene>
    <name evidence="1" type="ORF">L484_015240</name>
</gene>
<protein>
    <submittedName>
        <fullName evidence="1">Uncharacterized protein</fullName>
    </submittedName>
</protein>
<organism evidence="1 2">
    <name type="scientific">Morus notabilis</name>
    <dbReference type="NCBI Taxonomy" id="981085"/>
    <lineage>
        <taxon>Eukaryota</taxon>
        <taxon>Viridiplantae</taxon>
        <taxon>Streptophyta</taxon>
        <taxon>Embryophyta</taxon>
        <taxon>Tracheophyta</taxon>
        <taxon>Spermatophyta</taxon>
        <taxon>Magnoliopsida</taxon>
        <taxon>eudicotyledons</taxon>
        <taxon>Gunneridae</taxon>
        <taxon>Pentapetalae</taxon>
        <taxon>rosids</taxon>
        <taxon>fabids</taxon>
        <taxon>Rosales</taxon>
        <taxon>Moraceae</taxon>
        <taxon>Moreae</taxon>
        <taxon>Morus</taxon>
    </lineage>
</organism>
<reference evidence="2" key="1">
    <citation type="submission" date="2013-01" db="EMBL/GenBank/DDBJ databases">
        <title>Draft Genome Sequence of a Mulberry Tree, Morus notabilis C.K. Schneid.</title>
        <authorList>
            <person name="He N."/>
            <person name="Zhao S."/>
        </authorList>
    </citation>
    <scope>NUCLEOTIDE SEQUENCE</scope>
</reference>
<name>W9S5B2_9ROSA</name>
<accession>W9S5B2</accession>
<evidence type="ECO:0000313" key="1">
    <source>
        <dbReference type="EMBL" id="EXC11020.1"/>
    </source>
</evidence>
<sequence>MSLSKQVEAYCQGGEGTLAVLPGMDRTKGLFYYIFRPFFVPAHMHESDNTPSVLWSPTSISCEEANDTSNF</sequence>
<dbReference type="EMBL" id="KE345665">
    <property type="protein sequence ID" value="EXC11020.1"/>
    <property type="molecule type" value="Genomic_DNA"/>
</dbReference>
<proteinExistence type="predicted"/>
<keyword evidence="2" id="KW-1185">Reference proteome</keyword>
<dbReference type="AlphaFoldDB" id="W9S5B2"/>
<dbReference type="Proteomes" id="UP000030645">
    <property type="component" value="Unassembled WGS sequence"/>
</dbReference>